<sequence>MSDPILELLAAPPSPAMSVDEDAVHTGGRRRLRRRNLRRAGVGAGAAVAAAAIAFTTLGSGLGGEALPAGPSTSVDAGRRVSAALFDGDWSVEVRPGAPADQPNVMFYKGSGTSRQQLAGSSADATVVSMGTGTGADGVMLGTAPADAEQFLTVTRDGTTGGVEQDTKPLPGTDYQAIALRFEVPAQTENYVDTFWTNAVDEVRSARGELLPSVPTNDGDRFFLAREAGTMGVFMADGSGGSTRPLTTGESTTMGYGQKPDGGAWSWSSVTLLPEGARDVRLEWANASRTTDVTVRSLGTAEVAFAKASGPGAGSGPIVTTVSWTDTAGTRHTEAVE</sequence>
<evidence type="ECO:0000313" key="3">
    <source>
        <dbReference type="Proteomes" id="UP000628079"/>
    </source>
</evidence>
<reference evidence="2" key="2">
    <citation type="submission" date="2020-09" db="EMBL/GenBank/DDBJ databases">
        <authorList>
            <person name="Sun Q."/>
            <person name="Zhou Y."/>
        </authorList>
    </citation>
    <scope>NUCLEOTIDE SEQUENCE</scope>
    <source>
        <strain evidence="2">CGMCC 1.10749</strain>
    </source>
</reference>
<evidence type="ECO:0000313" key="2">
    <source>
        <dbReference type="EMBL" id="GGB72616.1"/>
    </source>
</evidence>
<keyword evidence="1" id="KW-1133">Transmembrane helix</keyword>
<keyword evidence="1" id="KW-0472">Membrane</keyword>
<name>A0A8H9KTA1_9MICO</name>
<protein>
    <submittedName>
        <fullName evidence="2">Uncharacterized protein</fullName>
    </submittedName>
</protein>
<dbReference type="AlphaFoldDB" id="A0A8H9KTA1"/>
<feature type="transmembrane region" description="Helical" evidence="1">
    <location>
        <begin position="40"/>
        <end position="62"/>
    </location>
</feature>
<organism evidence="2 3">
    <name type="scientific">Knoellia flava</name>
    <dbReference type="NCBI Taxonomy" id="913969"/>
    <lineage>
        <taxon>Bacteria</taxon>
        <taxon>Bacillati</taxon>
        <taxon>Actinomycetota</taxon>
        <taxon>Actinomycetes</taxon>
        <taxon>Micrococcales</taxon>
        <taxon>Intrasporangiaceae</taxon>
        <taxon>Knoellia</taxon>
    </lineage>
</organism>
<dbReference type="RefSeq" id="WP_035948561.1">
    <property type="nucleotide sequence ID" value="NZ_BMEA01000001.1"/>
</dbReference>
<gene>
    <name evidence="2" type="ORF">GCM10011314_10120</name>
</gene>
<keyword evidence="1" id="KW-0812">Transmembrane</keyword>
<dbReference type="EMBL" id="BMEA01000001">
    <property type="protein sequence ID" value="GGB72616.1"/>
    <property type="molecule type" value="Genomic_DNA"/>
</dbReference>
<evidence type="ECO:0000256" key="1">
    <source>
        <dbReference type="SAM" id="Phobius"/>
    </source>
</evidence>
<comment type="caution">
    <text evidence="2">The sequence shown here is derived from an EMBL/GenBank/DDBJ whole genome shotgun (WGS) entry which is preliminary data.</text>
</comment>
<reference evidence="2" key="1">
    <citation type="journal article" date="2014" name="Int. J. Syst. Evol. Microbiol.">
        <title>Complete genome sequence of Corynebacterium casei LMG S-19264T (=DSM 44701T), isolated from a smear-ripened cheese.</title>
        <authorList>
            <consortium name="US DOE Joint Genome Institute (JGI-PGF)"/>
            <person name="Walter F."/>
            <person name="Albersmeier A."/>
            <person name="Kalinowski J."/>
            <person name="Ruckert C."/>
        </authorList>
    </citation>
    <scope>NUCLEOTIDE SEQUENCE</scope>
    <source>
        <strain evidence="2">CGMCC 1.10749</strain>
    </source>
</reference>
<dbReference type="Proteomes" id="UP000628079">
    <property type="component" value="Unassembled WGS sequence"/>
</dbReference>
<proteinExistence type="predicted"/>
<accession>A0A8H9KTA1</accession>